<gene>
    <name evidence="4" type="ORF">Aple_036880</name>
</gene>
<dbReference type="InterPro" id="IPR001647">
    <property type="entry name" value="HTH_TetR"/>
</dbReference>
<dbReference type="GO" id="GO:0000976">
    <property type="term" value="F:transcription cis-regulatory region binding"/>
    <property type="evidence" value="ECO:0007669"/>
    <property type="project" value="TreeGrafter"/>
</dbReference>
<evidence type="ECO:0000256" key="2">
    <source>
        <dbReference type="PROSITE-ProRule" id="PRU00335"/>
    </source>
</evidence>
<comment type="caution">
    <text evidence="4">The sequence shown here is derived from an EMBL/GenBank/DDBJ whole genome shotgun (WGS) entry which is preliminary data.</text>
</comment>
<accession>A0A5M3XJ51</accession>
<dbReference type="GO" id="GO:0003700">
    <property type="term" value="F:DNA-binding transcription factor activity"/>
    <property type="evidence" value="ECO:0007669"/>
    <property type="project" value="TreeGrafter"/>
</dbReference>
<dbReference type="PROSITE" id="PS50977">
    <property type="entry name" value="HTH_TETR_2"/>
    <property type="match status" value="1"/>
</dbReference>
<dbReference type="PANTHER" id="PTHR30055:SF209">
    <property type="entry name" value="POSSIBLE TRANSCRIPTIONAL REGULATORY PROTEIN (PROBABLY TETR-FAMILY)"/>
    <property type="match status" value="1"/>
</dbReference>
<protein>
    <submittedName>
        <fullName evidence="4">TetR family transcriptional regulator</fullName>
    </submittedName>
</protein>
<keyword evidence="1 2" id="KW-0238">DNA-binding</keyword>
<dbReference type="RefSeq" id="WP_155345823.1">
    <property type="nucleotide sequence ID" value="NZ_BAAAHM010000032.1"/>
</dbReference>
<reference evidence="4 5" key="1">
    <citation type="submission" date="2019-10" db="EMBL/GenBank/DDBJ databases">
        <title>Whole genome shotgun sequence of Acrocarpospora pleiomorpha NBRC 16267.</title>
        <authorList>
            <person name="Ichikawa N."/>
            <person name="Kimura A."/>
            <person name="Kitahashi Y."/>
            <person name="Komaki H."/>
            <person name="Oguchi A."/>
        </authorList>
    </citation>
    <scope>NUCLEOTIDE SEQUENCE [LARGE SCALE GENOMIC DNA]</scope>
    <source>
        <strain evidence="4 5">NBRC 16267</strain>
    </source>
</reference>
<keyword evidence="5" id="KW-1185">Reference proteome</keyword>
<sequence>MNDFAKPPPAPRKRRLRRDAIRNEKQLVAAVGTLLREAPAMATMQAVAEQAGLSLATAYRYFPTLDALNRRFMLSVIEELQQATADLHSTGTERFKDILRLWLDVLREYGPAMVHVSSREGFLTRLEAGEKHTNAIKAVWGSAISQMLDEEGISQRRLAFALGIFNSLVNSREILDLRATTSMTDEQLVSHLTAVYRGAIGGLGLDLYGTQHEPSSTARLV</sequence>
<dbReference type="EMBL" id="BLAF01000019">
    <property type="protein sequence ID" value="GES20792.1"/>
    <property type="molecule type" value="Genomic_DNA"/>
</dbReference>
<dbReference type="InterPro" id="IPR009057">
    <property type="entry name" value="Homeodomain-like_sf"/>
</dbReference>
<name>A0A5M3XJ51_9ACTN</name>
<organism evidence="4 5">
    <name type="scientific">Acrocarpospora pleiomorpha</name>
    <dbReference type="NCBI Taxonomy" id="90975"/>
    <lineage>
        <taxon>Bacteria</taxon>
        <taxon>Bacillati</taxon>
        <taxon>Actinomycetota</taxon>
        <taxon>Actinomycetes</taxon>
        <taxon>Streptosporangiales</taxon>
        <taxon>Streptosporangiaceae</taxon>
        <taxon>Acrocarpospora</taxon>
    </lineage>
</organism>
<dbReference type="InterPro" id="IPR050109">
    <property type="entry name" value="HTH-type_TetR-like_transc_reg"/>
</dbReference>
<proteinExistence type="predicted"/>
<dbReference type="Proteomes" id="UP000377595">
    <property type="component" value="Unassembled WGS sequence"/>
</dbReference>
<evidence type="ECO:0000256" key="1">
    <source>
        <dbReference type="ARBA" id="ARBA00023125"/>
    </source>
</evidence>
<feature type="domain" description="HTH tetR-type" evidence="3">
    <location>
        <begin position="20"/>
        <end position="80"/>
    </location>
</feature>
<dbReference type="Gene3D" id="1.10.357.10">
    <property type="entry name" value="Tetracycline Repressor, domain 2"/>
    <property type="match status" value="1"/>
</dbReference>
<dbReference type="PANTHER" id="PTHR30055">
    <property type="entry name" value="HTH-TYPE TRANSCRIPTIONAL REGULATOR RUTR"/>
    <property type="match status" value="1"/>
</dbReference>
<dbReference type="SUPFAM" id="SSF46689">
    <property type="entry name" value="Homeodomain-like"/>
    <property type="match status" value="1"/>
</dbReference>
<dbReference type="OrthoDB" id="3210012at2"/>
<evidence type="ECO:0000313" key="4">
    <source>
        <dbReference type="EMBL" id="GES20792.1"/>
    </source>
</evidence>
<feature type="DNA-binding region" description="H-T-H motif" evidence="2">
    <location>
        <begin position="43"/>
        <end position="62"/>
    </location>
</feature>
<dbReference type="AlphaFoldDB" id="A0A5M3XJ51"/>
<evidence type="ECO:0000259" key="3">
    <source>
        <dbReference type="PROSITE" id="PS50977"/>
    </source>
</evidence>
<evidence type="ECO:0000313" key="5">
    <source>
        <dbReference type="Proteomes" id="UP000377595"/>
    </source>
</evidence>